<evidence type="ECO:0008006" key="4">
    <source>
        <dbReference type="Google" id="ProtNLM"/>
    </source>
</evidence>
<dbReference type="Proteomes" id="UP001321475">
    <property type="component" value="Chromosome"/>
</dbReference>
<feature type="compositionally biased region" description="Low complexity" evidence="1">
    <location>
        <begin position="197"/>
        <end position="208"/>
    </location>
</feature>
<evidence type="ECO:0000313" key="3">
    <source>
        <dbReference type="Proteomes" id="UP001321475"/>
    </source>
</evidence>
<gene>
    <name evidence="2" type="ORF">GCM10025865_07650</name>
</gene>
<accession>A0ABM8G0E0</accession>
<feature type="region of interest" description="Disordered" evidence="1">
    <location>
        <begin position="197"/>
        <end position="218"/>
    </location>
</feature>
<dbReference type="EMBL" id="AP027729">
    <property type="protein sequence ID" value="BDZ41466.1"/>
    <property type="molecule type" value="Genomic_DNA"/>
</dbReference>
<organism evidence="2 3">
    <name type="scientific">Paraoerskovia sediminicola</name>
    <dbReference type="NCBI Taxonomy" id="1138587"/>
    <lineage>
        <taxon>Bacteria</taxon>
        <taxon>Bacillati</taxon>
        <taxon>Actinomycetota</taxon>
        <taxon>Actinomycetes</taxon>
        <taxon>Micrococcales</taxon>
        <taxon>Cellulomonadaceae</taxon>
        <taxon>Paraoerskovia</taxon>
    </lineage>
</organism>
<evidence type="ECO:0000313" key="2">
    <source>
        <dbReference type="EMBL" id="BDZ41466.1"/>
    </source>
</evidence>
<name>A0ABM8G0E0_9CELL</name>
<reference evidence="3" key="1">
    <citation type="journal article" date="2019" name="Int. J. Syst. Evol. Microbiol.">
        <title>The Global Catalogue of Microorganisms (GCM) 10K type strain sequencing project: providing services to taxonomists for standard genome sequencing and annotation.</title>
        <authorList>
            <consortium name="The Broad Institute Genomics Platform"/>
            <consortium name="The Broad Institute Genome Sequencing Center for Infectious Disease"/>
            <person name="Wu L."/>
            <person name="Ma J."/>
        </authorList>
    </citation>
    <scope>NUCLEOTIDE SEQUENCE [LARGE SCALE GENOMIC DNA]</scope>
    <source>
        <strain evidence="3">NBRC 108565</strain>
    </source>
</reference>
<protein>
    <recommendedName>
        <fullName evidence="4">Squalene cyclase C-terminal domain-containing protein</fullName>
    </recommendedName>
</protein>
<keyword evidence="3" id="KW-1185">Reference proteome</keyword>
<evidence type="ECO:0000256" key="1">
    <source>
        <dbReference type="SAM" id="MobiDB-lite"/>
    </source>
</evidence>
<sequence length="218" mass="22941">MGLGRVGAGAHVDAVGSALTWAMLAGGERSAAAEAVVGWLATRQSAGTGLWGTARDGLREPVNGAYRALRGTLHLWGLPVGRPRALVDAVLRRAAELRRGTWTACDALDVVQLLWWSRRVDPDHRSGEVADVAAHVLDLATGAWVPGRGLPFAPGLEPTLQGTEMWLALAWYAADLIDRADDLGYRPRGVHRPDPLLDLGALAPSGSSGTPGRGRIGA</sequence>
<feature type="compositionally biased region" description="Gly residues" evidence="1">
    <location>
        <begin position="209"/>
        <end position="218"/>
    </location>
</feature>
<proteinExistence type="predicted"/>